<dbReference type="SUPFAM" id="SSF50370">
    <property type="entry name" value="Ricin B-like lectins"/>
    <property type="match status" value="1"/>
</dbReference>
<dbReference type="Gene3D" id="2.80.10.50">
    <property type="match status" value="1"/>
</dbReference>
<dbReference type="GeneID" id="19210580"/>
<keyword evidence="2" id="KW-1185">Reference proteome</keyword>
<reference evidence="2" key="1">
    <citation type="journal article" date="2012" name="Science">
        <title>The Paleozoic origin of enzymatic lignin decomposition reconstructed from 31 fungal genomes.</title>
        <authorList>
            <person name="Floudas D."/>
            <person name="Binder M."/>
            <person name="Riley R."/>
            <person name="Barry K."/>
            <person name="Blanchette R.A."/>
            <person name="Henrissat B."/>
            <person name="Martinez A.T."/>
            <person name="Otillar R."/>
            <person name="Spatafora J.W."/>
            <person name="Yadav J.S."/>
            <person name="Aerts A."/>
            <person name="Benoit I."/>
            <person name="Boyd A."/>
            <person name="Carlson A."/>
            <person name="Copeland A."/>
            <person name="Coutinho P.M."/>
            <person name="de Vries R.P."/>
            <person name="Ferreira P."/>
            <person name="Findley K."/>
            <person name="Foster B."/>
            <person name="Gaskell J."/>
            <person name="Glotzer D."/>
            <person name="Gorecki P."/>
            <person name="Heitman J."/>
            <person name="Hesse C."/>
            <person name="Hori C."/>
            <person name="Igarashi K."/>
            <person name="Jurgens J.A."/>
            <person name="Kallen N."/>
            <person name="Kersten P."/>
            <person name="Kohler A."/>
            <person name="Kuees U."/>
            <person name="Kumar T.K.A."/>
            <person name="Kuo A."/>
            <person name="LaButti K."/>
            <person name="Larrondo L.F."/>
            <person name="Lindquist E."/>
            <person name="Ling A."/>
            <person name="Lombard V."/>
            <person name="Lucas S."/>
            <person name="Lundell T."/>
            <person name="Martin R."/>
            <person name="McLaughlin D.J."/>
            <person name="Morgenstern I."/>
            <person name="Morin E."/>
            <person name="Murat C."/>
            <person name="Nagy L.G."/>
            <person name="Nolan M."/>
            <person name="Ohm R.A."/>
            <person name="Patyshakuliyeva A."/>
            <person name="Rokas A."/>
            <person name="Ruiz-Duenas F.J."/>
            <person name="Sabat G."/>
            <person name="Salamov A."/>
            <person name="Samejima M."/>
            <person name="Schmutz J."/>
            <person name="Slot J.C."/>
            <person name="St John F."/>
            <person name="Stenlid J."/>
            <person name="Sun H."/>
            <person name="Sun S."/>
            <person name="Syed K."/>
            <person name="Tsang A."/>
            <person name="Wiebenga A."/>
            <person name="Young D."/>
            <person name="Pisabarro A."/>
            <person name="Eastwood D.C."/>
            <person name="Martin F."/>
            <person name="Cullen D."/>
            <person name="Grigoriev I.V."/>
            <person name="Hibbett D.S."/>
        </authorList>
    </citation>
    <scope>NUCLEOTIDE SEQUENCE [LARGE SCALE GENOMIC DNA]</scope>
    <source>
        <strain evidence="2">RWD-64-598 SS2</strain>
    </source>
</reference>
<dbReference type="InterPro" id="IPR035992">
    <property type="entry name" value="Ricin_B-like_lectins"/>
</dbReference>
<organism evidence="1 2">
    <name type="scientific">Coniophora puteana (strain RWD-64-598)</name>
    <name type="common">Brown rot fungus</name>
    <dbReference type="NCBI Taxonomy" id="741705"/>
    <lineage>
        <taxon>Eukaryota</taxon>
        <taxon>Fungi</taxon>
        <taxon>Dikarya</taxon>
        <taxon>Basidiomycota</taxon>
        <taxon>Agaricomycotina</taxon>
        <taxon>Agaricomycetes</taxon>
        <taxon>Agaricomycetidae</taxon>
        <taxon>Boletales</taxon>
        <taxon>Coniophorineae</taxon>
        <taxon>Coniophoraceae</taxon>
        <taxon>Coniophora</taxon>
    </lineage>
</organism>
<evidence type="ECO:0000313" key="1">
    <source>
        <dbReference type="EMBL" id="EIW78990.1"/>
    </source>
</evidence>
<dbReference type="KEGG" id="cput:CONPUDRAFT_83363"/>
<evidence type="ECO:0008006" key="3">
    <source>
        <dbReference type="Google" id="ProtNLM"/>
    </source>
</evidence>
<dbReference type="OrthoDB" id="3228793at2759"/>
<proteinExistence type="predicted"/>
<dbReference type="EMBL" id="JH711581">
    <property type="protein sequence ID" value="EIW78990.1"/>
    <property type="molecule type" value="Genomic_DNA"/>
</dbReference>
<dbReference type="Proteomes" id="UP000053558">
    <property type="component" value="Unassembled WGS sequence"/>
</dbReference>
<accession>A0A5M3MJ86</accession>
<dbReference type="OMA" id="GHIRHEG"/>
<name>A0A5M3MJ86_CONPW</name>
<gene>
    <name evidence="1" type="ORF">CONPUDRAFT_83363</name>
</gene>
<protein>
    <recommendedName>
        <fullName evidence="3">Carbohydrate-binding module family 13 protein</fullName>
    </recommendedName>
</protein>
<dbReference type="RefSeq" id="XP_007770729.1">
    <property type="nucleotide sequence ID" value="XM_007772539.1"/>
</dbReference>
<sequence>MDTGSIRPGIYLILQYGGGTSMDLVGKRVVKGHIRHEGDTQKWELSPFGTGHSIKSLFEDSGMYITYDTDANVIATPYPVCWNIEVISGRPEPTIRIMWPNSPLAITLSSSTPDTGVSALNDYDTSNDITNY</sequence>
<dbReference type="AlphaFoldDB" id="A0A5M3MJ86"/>
<comment type="caution">
    <text evidence="1">The sequence shown here is derived from an EMBL/GenBank/DDBJ whole genome shotgun (WGS) entry which is preliminary data.</text>
</comment>
<evidence type="ECO:0000313" key="2">
    <source>
        <dbReference type="Proteomes" id="UP000053558"/>
    </source>
</evidence>